<gene>
    <name evidence="4" type="ORF">GCM10023171_21310</name>
</gene>
<accession>A0ABP8PD73</accession>
<comment type="caution">
    <text evidence="4">The sequence shown here is derived from an EMBL/GenBank/DDBJ whole genome shotgun (WGS) entry which is preliminary data.</text>
</comment>
<feature type="domain" description="DUF418" evidence="2">
    <location>
        <begin position="194"/>
        <end position="327"/>
    </location>
</feature>
<proteinExistence type="predicted"/>
<feature type="transmembrane region" description="Helical" evidence="1">
    <location>
        <begin position="124"/>
        <end position="143"/>
    </location>
</feature>
<reference evidence="5" key="1">
    <citation type="journal article" date="2019" name="Int. J. Syst. Evol. Microbiol.">
        <title>The Global Catalogue of Microorganisms (GCM) 10K type strain sequencing project: providing services to taxonomists for standard genome sequencing and annotation.</title>
        <authorList>
            <consortium name="The Broad Institute Genomics Platform"/>
            <consortium name="The Broad Institute Genome Sequencing Center for Infectious Disease"/>
            <person name="Wu L."/>
            <person name="Ma J."/>
        </authorList>
    </citation>
    <scope>NUCLEOTIDE SEQUENCE [LARGE SCALE GENOMIC DNA]</scope>
    <source>
        <strain evidence="5">JCM 17839</strain>
    </source>
</reference>
<evidence type="ECO:0000313" key="5">
    <source>
        <dbReference type="Proteomes" id="UP001500731"/>
    </source>
</evidence>
<feature type="transmembrane region" description="Helical" evidence="1">
    <location>
        <begin position="49"/>
        <end position="66"/>
    </location>
</feature>
<name>A0ABP8PD73_9MICO</name>
<dbReference type="Proteomes" id="UP001500731">
    <property type="component" value="Unassembled WGS sequence"/>
</dbReference>
<dbReference type="Pfam" id="PF04235">
    <property type="entry name" value="DUF418"/>
    <property type="match status" value="1"/>
</dbReference>
<keyword evidence="1" id="KW-0812">Transmembrane</keyword>
<feature type="transmembrane region" description="Helical" evidence="1">
    <location>
        <begin position="99"/>
        <end position="119"/>
    </location>
</feature>
<feature type="transmembrane region" description="Helical" evidence="1">
    <location>
        <begin position="233"/>
        <end position="250"/>
    </location>
</feature>
<feature type="transmembrane region" description="Helical" evidence="1">
    <location>
        <begin position="270"/>
        <end position="291"/>
    </location>
</feature>
<feature type="transmembrane region" description="Helical" evidence="1">
    <location>
        <begin position="197"/>
        <end position="213"/>
    </location>
</feature>
<evidence type="ECO:0008006" key="6">
    <source>
        <dbReference type="Google" id="ProtNLM"/>
    </source>
</evidence>
<feature type="transmembrane region" description="Helical" evidence="1">
    <location>
        <begin position="172"/>
        <end position="190"/>
    </location>
</feature>
<dbReference type="Pfam" id="PF07786">
    <property type="entry name" value="HGSNAT_cat"/>
    <property type="match status" value="1"/>
</dbReference>
<dbReference type="RefSeq" id="WP_345186796.1">
    <property type="nucleotide sequence ID" value="NZ_BAABGP010000014.1"/>
</dbReference>
<feature type="transmembrane region" description="Helical" evidence="1">
    <location>
        <begin position="297"/>
        <end position="315"/>
    </location>
</feature>
<organism evidence="4 5">
    <name type="scientific">Microbacterium panaciterrae</name>
    <dbReference type="NCBI Taxonomy" id="985759"/>
    <lineage>
        <taxon>Bacteria</taxon>
        <taxon>Bacillati</taxon>
        <taxon>Actinomycetota</taxon>
        <taxon>Actinomycetes</taxon>
        <taxon>Micrococcales</taxon>
        <taxon>Microbacteriaceae</taxon>
        <taxon>Microbacterium</taxon>
    </lineage>
</organism>
<evidence type="ECO:0000259" key="3">
    <source>
        <dbReference type="Pfam" id="PF07786"/>
    </source>
</evidence>
<evidence type="ECO:0000313" key="4">
    <source>
        <dbReference type="EMBL" id="GAA4486022.1"/>
    </source>
</evidence>
<sequence>MAAVRGERLIVPDVLRGVAIVAMLIAHAAPLLPQLPGAVRFVVGNVNDVASPLFALVMGMSAQLVWNSSRRTGATLLQQGIRGLVLIALGLWMATWGSWVVIVLCCLGLLLIVGVPLLLLRTRALAVVLAIVVVIGAPLNELARGQIVPIMTSNVVVRSLADWTVLGHSYRLTNLLPFFLLGALLLRAGLRRDRTMWIMLAIAPFAYALRPVLEKGLHVPAAVSGSYPDTLHDVGLVFATYAVIVVLATLPRRSTVVDGVFAPVRVWGQLALSLYLLHVWIVSLWMGSIGWPTANVPLAWASIVILPLVVAWLWWRFVGTGPVEWLMGAVSGRPKPLIVRRRSAVTAPTSG</sequence>
<dbReference type="EMBL" id="BAABGP010000014">
    <property type="protein sequence ID" value="GAA4486022.1"/>
    <property type="molecule type" value="Genomic_DNA"/>
</dbReference>
<keyword evidence="1" id="KW-0472">Membrane</keyword>
<feature type="domain" description="Heparan-alpha-glucosaminide N-acetyltransferase catalytic" evidence="3">
    <location>
        <begin position="10"/>
        <end position="144"/>
    </location>
</feature>
<keyword evidence="5" id="KW-1185">Reference proteome</keyword>
<evidence type="ECO:0000256" key="1">
    <source>
        <dbReference type="SAM" id="Phobius"/>
    </source>
</evidence>
<keyword evidence="1" id="KW-1133">Transmembrane helix</keyword>
<feature type="transmembrane region" description="Helical" evidence="1">
    <location>
        <begin position="73"/>
        <end position="93"/>
    </location>
</feature>
<dbReference type="InterPro" id="IPR007349">
    <property type="entry name" value="DUF418"/>
</dbReference>
<evidence type="ECO:0000259" key="2">
    <source>
        <dbReference type="Pfam" id="PF04235"/>
    </source>
</evidence>
<protein>
    <recommendedName>
        <fullName evidence="6">DUF418 domain-containing protein</fullName>
    </recommendedName>
</protein>
<feature type="transmembrane region" description="Helical" evidence="1">
    <location>
        <begin position="9"/>
        <end position="29"/>
    </location>
</feature>
<dbReference type="InterPro" id="IPR012429">
    <property type="entry name" value="HGSNAT_cat"/>
</dbReference>